<feature type="region of interest" description="Disordered" evidence="1">
    <location>
        <begin position="39"/>
        <end position="72"/>
    </location>
</feature>
<proteinExistence type="predicted"/>
<evidence type="ECO:0000313" key="4">
    <source>
        <dbReference type="Proteomes" id="UP001632038"/>
    </source>
</evidence>
<keyword evidence="4" id="KW-1185">Reference proteome</keyword>
<dbReference type="Proteomes" id="UP001632038">
    <property type="component" value="Unassembled WGS sequence"/>
</dbReference>
<dbReference type="InterPro" id="IPR043519">
    <property type="entry name" value="NT_sf"/>
</dbReference>
<dbReference type="InterPro" id="IPR048840">
    <property type="entry name" value="PolA_pol_NTPase"/>
</dbReference>
<protein>
    <recommendedName>
        <fullName evidence="2">Poly(A) polymerase nucleotidyltransferase domain-containing protein</fullName>
    </recommendedName>
</protein>
<dbReference type="Pfam" id="PF20750">
    <property type="entry name" value="PAP_NTPase"/>
    <property type="match status" value="1"/>
</dbReference>
<evidence type="ECO:0000256" key="1">
    <source>
        <dbReference type="SAM" id="MobiDB-lite"/>
    </source>
</evidence>
<name>A0ABD3DC68_9LAMI</name>
<organism evidence="3 4">
    <name type="scientific">Castilleja foliolosa</name>
    <dbReference type="NCBI Taxonomy" id="1961234"/>
    <lineage>
        <taxon>Eukaryota</taxon>
        <taxon>Viridiplantae</taxon>
        <taxon>Streptophyta</taxon>
        <taxon>Embryophyta</taxon>
        <taxon>Tracheophyta</taxon>
        <taxon>Spermatophyta</taxon>
        <taxon>Magnoliopsida</taxon>
        <taxon>eudicotyledons</taxon>
        <taxon>Gunneridae</taxon>
        <taxon>Pentapetalae</taxon>
        <taxon>asterids</taxon>
        <taxon>lamiids</taxon>
        <taxon>Lamiales</taxon>
        <taxon>Orobanchaceae</taxon>
        <taxon>Pedicularideae</taxon>
        <taxon>Castillejinae</taxon>
        <taxon>Castilleja</taxon>
    </lineage>
</organism>
<evidence type="ECO:0000259" key="2">
    <source>
        <dbReference type="Pfam" id="PF20750"/>
    </source>
</evidence>
<feature type="domain" description="Poly(A) polymerase nucleotidyltransferase" evidence="2">
    <location>
        <begin position="91"/>
        <end position="162"/>
    </location>
</feature>
<evidence type="ECO:0000313" key="3">
    <source>
        <dbReference type="EMBL" id="KAL3638739.1"/>
    </source>
</evidence>
<accession>A0ABD3DC68</accession>
<dbReference type="AlphaFoldDB" id="A0ABD3DC68"/>
<reference evidence="4" key="1">
    <citation type="journal article" date="2024" name="IScience">
        <title>Strigolactones Initiate the Formation of Haustorium-like Structures in Castilleja.</title>
        <authorList>
            <person name="Buerger M."/>
            <person name="Peterson D."/>
            <person name="Chory J."/>
        </authorList>
    </citation>
    <scope>NUCLEOTIDE SEQUENCE [LARGE SCALE GENOMIC DNA]</scope>
</reference>
<gene>
    <name evidence="3" type="ORF">CASFOL_016646</name>
</gene>
<sequence length="199" mass="22587">MMVVGAGGASRWSRLRDPVAVSWFYIFVRPEGNNRLDLNNLPEEYSTTRDDKQLSDDTSSSAGVEVKPSTPVVHSCEKANGRRLRISQWGLEKLLVDSGLHERAEESEKREEVLDRLRKLSCERLGKRAYSVERYTDKMVEDANVVIFTFGSYRLGIREDAGFLCSNVAIGPDFERLHLHQQHQFTGSSKRQLAESPVD</sequence>
<dbReference type="SUPFAM" id="SSF81301">
    <property type="entry name" value="Nucleotidyltransferase"/>
    <property type="match status" value="1"/>
</dbReference>
<dbReference type="PANTHER" id="PTHR10682:SF22">
    <property type="entry name" value="POLYNUCLEOTIDE ADENYLYLTRANSFERASE"/>
    <property type="match status" value="1"/>
</dbReference>
<dbReference type="Gene3D" id="3.30.460.10">
    <property type="entry name" value="Beta Polymerase, domain 2"/>
    <property type="match status" value="1"/>
</dbReference>
<feature type="compositionally biased region" description="Basic and acidic residues" evidence="1">
    <location>
        <begin position="46"/>
        <end position="55"/>
    </location>
</feature>
<dbReference type="PANTHER" id="PTHR10682">
    <property type="entry name" value="POLY A POLYMERASE"/>
    <property type="match status" value="1"/>
</dbReference>
<comment type="caution">
    <text evidence="3">The sequence shown here is derived from an EMBL/GenBank/DDBJ whole genome shotgun (WGS) entry which is preliminary data.</text>
</comment>
<dbReference type="EMBL" id="JAVIJP010000018">
    <property type="protein sequence ID" value="KAL3638739.1"/>
    <property type="molecule type" value="Genomic_DNA"/>
</dbReference>